<dbReference type="InterPro" id="IPR000014">
    <property type="entry name" value="PAS"/>
</dbReference>
<organism evidence="12 13">
    <name type="scientific">Insolitispirillum peregrinum</name>
    <dbReference type="NCBI Taxonomy" id="80876"/>
    <lineage>
        <taxon>Bacteria</taxon>
        <taxon>Pseudomonadati</taxon>
        <taxon>Pseudomonadota</taxon>
        <taxon>Alphaproteobacteria</taxon>
        <taxon>Rhodospirillales</taxon>
        <taxon>Novispirillaceae</taxon>
        <taxon>Insolitispirillum</taxon>
    </lineage>
</organism>
<dbReference type="NCBIfam" id="TIGR00254">
    <property type="entry name" value="GGDEF"/>
    <property type="match status" value="1"/>
</dbReference>
<dbReference type="FunFam" id="3.30.70.270:FF:000001">
    <property type="entry name" value="Diguanylate cyclase domain protein"/>
    <property type="match status" value="1"/>
</dbReference>
<dbReference type="InterPro" id="IPR029787">
    <property type="entry name" value="Nucleotide_cyclase"/>
</dbReference>
<dbReference type="Gene3D" id="3.30.450.20">
    <property type="entry name" value="PAS domain"/>
    <property type="match status" value="2"/>
</dbReference>
<dbReference type="SMART" id="SM00267">
    <property type="entry name" value="GGDEF"/>
    <property type="match status" value="1"/>
</dbReference>
<dbReference type="PROSITE" id="PS50885">
    <property type="entry name" value="HAMP"/>
    <property type="match status" value="1"/>
</dbReference>
<evidence type="ECO:0000256" key="3">
    <source>
        <dbReference type="ARBA" id="ARBA00022692"/>
    </source>
</evidence>
<dbReference type="PROSITE" id="PS50887">
    <property type="entry name" value="GGDEF"/>
    <property type="match status" value="1"/>
</dbReference>
<evidence type="ECO:0000259" key="9">
    <source>
        <dbReference type="PROSITE" id="PS50113"/>
    </source>
</evidence>
<dbReference type="Pfam" id="PF00672">
    <property type="entry name" value="HAMP"/>
    <property type="match status" value="1"/>
</dbReference>
<dbReference type="SMART" id="SM01049">
    <property type="entry name" value="Cache_2"/>
    <property type="match status" value="1"/>
</dbReference>
<dbReference type="InterPro" id="IPR001610">
    <property type="entry name" value="PAC"/>
</dbReference>
<dbReference type="CDD" id="cd06225">
    <property type="entry name" value="HAMP"/>
    <property type="match status" value="1"/>
</dbReference>
<feature type="region of interest" description="Disordered" evidence="6">
    <location>
        <begin position="558"/>
        <end position="582"/>
    </location>
</feature>
<evidence type="ECO:0000256" key="4">
    <source>
        <dbReference type="ARBA" id="ARBA00022989"/>
    </source>
</evidence>
<dbReference type="CDD" id="cd00130">
    <property type="entry name" value="PAS"/>
    <property type="match status" value="1"/>
</dbReference>
<comment type="subcellular location">
    <subcellularLocation>
        <location evidence="1">Cell membrane</location>
        <topology evidence="1">Multi-pass membrane protein</topology>
    </subcellularLocation>
</comment>
<dbReference type="InterPro" id="IPR000700">
    <property type="entry name" value="PAS-assoc_C"/>
</dbReference>
<feature type="domain" description="PAC" evidence="9">
    <location>
        <begin position="345"/>
        <end position="397"/>
    </location>
</feature>
<keyword evidence="3 7" id="KW-0812">Transmembrane</keyword>
<dbReference type="EMBL" id="FTOA01000014">
    <property type="protein sequence ID" value="SIT20381.1"/>
    <property type="molecule type" value="Genomic_DNA"/>
</dbReference>
<dbReference type="InterPro" id="IPR000160">
    <property type="entry name" value="GGDEF_dom"/>
</dbReference>
<evidence type="ECO:0000259" key="11">
    <source>
        <dbReference type="PROSITE" id="PS50887"/>
    </source>
</evidence>
<feature type="transmembrane region" description="Helical" evidence="7">
    <location>
        <begin position="189"/>
        <end position="211"/>
    </location>
</feature>
<name>A0A1N7QC01_9PROT</name>
<dbReference type="InterPro" id="IPR033480">
    <property type="entry name" value="sCache_2"/>
</dbReference>
<keyword evidence="2" id="KW-1003">Cell membrane</keyword>
<dbReference type="SUPFAM" id="SSF55785">
    <property type="entry name" value="PYP-like sensor domain (PAS domain)"/>
    <property type="match status" value="1"/>
</dbReference>
<keyword evidence="5 7" id="KW-0472">Membrane</keyword>
<dbReference type="InterPro" id="IPR052163">
    <property type="entry name" value="DGC-Regulatory_Protein"/>
</dbReference>
<reference evidence="12 13" key="1">
    <citation type="submission" date="2017-01" db="EMBL/GenBank/DDBJ databases">
        <authorList>
            <person name="Mah S.A."/>
            <person name="Swanson W.J."/>
            <person name="Moy G.W."/>
            <person name="Vacquier V.D."/>
        </authorList>
    </citation>
    <scope>NUCLEOTIDE SEQUENCE [LARGE SCALE GENOMIC DNA]</scope>
    <source>
        <strain evidence="12 13">DSM 11589</strain>
    </source>
</reference>
<dbReference type="SUPFAM" id="SSF55073">
    <property type="entry name" value="Nucleotide cyclase"/>
    <property type="match status" value="1"/>
</dbReference>
<dbReference type="CDD" id="cd18774">
    <property type="entry name" value="PDC2_HK_sensor"/>
    <property type="match status" value="1"/>
</dbReference>
<dbReference type="PANTHER" id="PTHR46663:SF3">
    <property type="entry name" value="SLL0267 PROTEIN"/>
    <property type="match status" value="1"/>
</dbReference>
<feature type="domain" description="HAMP" evidence="10">
    <location>
        <begin position="211"/>
        <end position="264"/>
    </location>
</feature>
<dbReference type="InterPro" id="IPR003660">
    <property type="entry name" value="HAMP_dom"/>
</dbReference>
<dbReference type="GO" id="GO:0003824">
    <property type="term" value="F:catalytic activity"/>
    <property type="evidence" value="ECO:0007669"/>
    <property type="project" value="UniProtKB-ARBA"/>
</dbReference>
<dbReference type="SMART" id="SM00091">
    <property type="entry name" value="PAS"/>
    <property type="match status" value="1"/>
</dbReference>
<dbReference type="Proteomes" id="UP000185678">
    <property type="component" value="Unassembled WGS sequence"/>
</dbReference>
<dbReference type="AlphaFoldDB" id="A0A1N7QC01"/>
<gene>
    <name evidence="12" type="ORF">SAMN05421779_11427</name>
</gene>
<dbReference type="RefSeq" id="WP_084195031.1">
    <property type="nucleotide sequence ID" value="NZ_FTOA01000014.1"/>
</dbReference>
<evidence type="ECO:0000313" key="12">
    <source>
        <dbReference type="EMBL" id="SIT20381.1"/>
    </source>
</evidence>
<dbReference type="GO" id="GO:0007165">
    <property type="term" value="P:signal transduction"/>
    <property type="evidence" value="ECO:0007669"/>
    <property type="project" value="InterPro"/>
</dbReference>
<sequence>MARRFSLSARMTTIAAILLCLLGAIAIHEVWTLHRQVAQERHTLAQSLVEAIRNQIEYFHTLEIIGDLSRAEAQRQALQVIQAARFSDGNYLWVHDLDGNVLAHPLNPELVEQSRQGSLSPEMSALLERFNKAISIKDSATVSYMWPSPRGGEPTAKVSYLIHFEPWNWVIGSGVYLGDINQETRSRAWLLLGSLAVIAVLAIGVTLRLALGITRPLKQVTAAMAAVAAGDLDHPLPPVERNDEVGDLSRAMAIFCQQQRAARAIQLAHQEQQRLTNTVFNTIAEGVIVTDASGVIKAVNPSFTQLTGYQPEEAIGQTPRLFASGRHDREFYRQMWDSLLRDGQWSGEIWNKTKEGRVFPEWLSIRAIHDDNQQISEYVAAFSDITQRKQQEERVQWFADHDSLTGLINRRAFDRDLPELVRNALNNHLRVAFLFIDLDRFKDINDTHGHLIGDRLLQAVAQRLRHSVRDGDLVARMGGDEFVIVLSPIHDRMAVYRLADALITKLAEPLHIEHTTLLPSASIGVLLVPDHAKSVDEALRLADQALYRAKNQGRNQWATLDGKGTVPAQAIKDDNPRSEAEG</sequence>
<dbReference type="SMART" id="SM00086">
    <property type="entry name" value="PAC"/>
    <property type="match status" value="1"/>
</dbReference>
<dbReference type="STRING" id="80876.SAMN05421779_11427"/>
<evidence type="ECO:0000256" key="1">
    <source>
        <dbReference type="ARBA" id="ARBA00004651"/>
    </source>
</evidence>
<dbReference type="PROSITE" id="PS50113">
    <property type="entry name" value="PAC"/>
    <property type="match status" value="1"/>
</dbReference>
<evidence type="ECO:0000256" key="6">
    <source>
        <dbReference type="SAM" id="MobiDB-lite"/>
    </source>
</evidence>
<accession>A0A1N7QC01</accession>
<protein>
    <submittedName>
        <fullName evidence="12">PAS domain S-box-containing protein/diguanylate cyclase (GGDEF) domain-containing protein</fullName>
    </submittedName>
</protein>
<dbReference type="NCBIfam" id="TIGR00229">
    <property type="entry name" value="sensory_box"/>
    <property type="match status" value="1"/>
</dbReference>
<evidence type="ECO:0000259" key="8">
    <source>
        <dbReference type="PROSITE" id="PS50112"/>
    </source>
</evidence>
<evidence type="ECO:0000256" key="5">
    <source>
        <dbReference type="ARBA" id="ARBA00023136"/>
    </source>
</evidence>
<evidence type="ECO:0000259" key="10">
    <source>
        <dbReference type="PROSITE" id="PS50885"/>
    </source>
</evidence>
<dbReference type="SMART" id="SM00304">
    <property type="entry name" value="HAMP"/>
    <property type="match status" value="1"/>
</dbReference>
<keyword evidence="4 7" id="KW-1133">Transmembrane helix</keyword>
<dbReference type="Gene3D" id="6.10.340.10">
    <property type="match status" value="1"/>
</dbReference>
<dbReference type="Pfam" id="PF13426">
    <property type="entry name" value="PAS_9"/>
    <property type="match status" value="1"/>
</dbReference>
<evidence type="ECO:0000256" key="7">
    <source>
        <dbReference type="SAM" id="Phobius"/>
    </source>
</evidence>
<dbReference type="Pfam" id="PF00990">
    <property type="entry name" value="GGDEF"/>
    <property type="match status" value="1"/>
</dbReference>
<proteinExistence type="predicted"/>
<dbReference type="PROSITE" id="PS50112">
    <property type="entry name" value="PAS"/>
    <property type="match status" value="1"/>
</dbReference>
<dbReference type="CDD" id="cd01949">
    <property type="entry name" value="GGDEF"/>
    <property type="match status" value="1"/>
</dbReference>
<feature type="domain" description="GGDEF" evidence="11">
    <location>
        <begin position="429"/>
        <end position="562"/>
    </location>
</feature>
<feature type="domain" description="PAS" evidence="8">
    <location>
        <begin position="272"/>
        <end position="343"/>
    </location>
</feature>
<keyword evidence="13" id="KW-1185">Reference proteome</keyword>
<dbReference type="GO" id="GO:0005886">
    <property type="term" value="C:plasma membrane"/>
    <property type="evidence" value="ECO:0007669"/>
    <property type="project" value="UniProtKB-SubCell"/>
</dbReference>
<dbReference type="Gene3D" id="3.30.70.270">
    <property type="match status" value="1"/>
</dbReference>
<dbReference type="SUPFAM" id="SSF158472">
    <property type="entry name" value="HAMP domain-like"/>
    <property type="match status" value="1"/>
</dbReference>
<feature type="compositionally biased region" description="Basic and acidic residues" evidence="6">
    <location>
        <begin position="571"/>
        <end position="582"/>
    </location>
</feature>
<dbReference type="OrthoDB" id="9812260at2"/>
<dbReference type="Pfam" id="PF17200">
    <property type="entry name" value="sCache_2"/>
    <property type="match status" value="1"/>
</dbReference>
<evidence type="ECO:0000256" key="2">
    <source>
        <dbReference type="ARBA" id="ARBA00022475"/>
    </source>
</evidence>
<dbReference type="InterPro" id="IPR043128">
    <property type="entry name" value="Rev_trsase/Diguanyl_cyclase"/>
</dbReference>
<dbReference type="PANTHER" id="PTHR46663">
    <property type="entry name" value="DIGUANYLATE CYCLASE DGCT-RELATED"/>
    <property type="match status" value="1"/>
</dbReference>
<dbReference type="InterPro" id="IPR035965">
    <property type="entry name" value="PAS-like_dom_sf"/>
</dbReference>
<evidence type="ECO:0000313" key="13">
    <source>
        <dbReference type="Proteomes" id="UP000185678"/>
    </source>
</evidence>